<dbReference type="AlphaFoldDB" id="A0A2Z6I7S4"/>
<dbReference type="NCBIfam" id="TIGR00199">
    <property type="entry name" value="PncC_domain"/>
    <property type="match status" value="1"/>
</dbReference>
<dbReference type="InterPro" id="IPR036653">
    <property type="entry name" value="CinA-like_C"/>
</dbReference>
<evidence type="ECO:0000259" key="1">
    <source>
        <dbReference type="Pfam" id="PF02464"/>
    </source>
</evidence>
<accession>A0A2Z6I7S4</accession>
<name>A0A2Z6I7S4_9BURK</name>
<feature type="domain" description="CinA C-terminal" evidence="1">
    <location>
        <begin position="15"/>
        <end position="167"/>
    </location>
</feature>
<reference evidence="2 3" key="1">
    <citation type="journal article" date="2018" name="Int. J. Syst. Evol. Microbiol.">
        <title>Mesosutterella multiformis gen. nov., sp. nov., a member of the family Sutterellaceae and Sutterella megalosphaeroides sp. nov., isolated from human faeces.</title>
        <authorList>
            <person name="Sakamoto M."/>
            <person name="Ikeyama N."/>
            <person name="Kunihiro T."/>
            <person name="Iino T."/>
            <person name="Yuki M."/>
            <person name="Ohkuma M."/>
        </authorList>
    </citation>
    <scope>NUCLEOTIDE SEQUENCE [LARGE SCALE GENOMIC DNA]</scope>
    <source>
        <strain evidence="2 3">6FBBBH3</strain>
    </source>
</reference>
<proteinExistence type="predicted"/>
<dbReference type="Gene3D" id="3.90.950.20">
    <property type="entry name" value="CinA-like"/>
    <property type="match status" value="1"/>
</dbReference>
<keyword evidence="3" id="KW-1185">Reference proteome</keyword>
<dbReference type="EMBL" id="AP018786">
    <property type="protein sequence ID" value="BBF22485.1"/>
    <property type="molecule type" value="Genomic_DNA"/>
</dbReference>
<sequence length="180" mass="18495">MPAPLMQQLELAASLLGSIAAEHRHVIVTAESLTGGLVSAAITSVAGSSAWFDRGFVTYATPSKTELLDVDPEVIEREGVVSEAVAKAMARGALARSRATLAVALTGVAGPSGGTPEKPVGTVCIGWGELTPDGDIVTVARTIHVPGSRETVRQAAGIVALQGLMAYMGGTNPRLMPCEY</sequence>
<dbReference type="Pfam" id="PF02464">
    <property type="entry name" value="CinA"/>
    <property type="match status" value="1"/>
</dbReference>
<dbReference type="RefSeq" id="WP_120176189.1">
    <property type="nucleotide sequence ID" value="NZ_AP018786.1"/>
</dbReference>
<dbReference type="SUPFAM" id="SSF142433">
    <property type="entry name" value="CinA-like"/>
    <property type="match status" value="1"/>
</dbReference>
<dbReference type="Proteomes" id="UP000271003">
    <property type="component" value="Chromosome"/>
</dbReference>
<organism evidence="2 3">
    <name type="scientific">Sutterella megalosphaeroides</name>
    <dbReference type="NCBI Taxonomy" id="2494234"/>
    <lineage>
        <taxon>Bacteria</taxon>
        <taxon>Pseudomonadati</taxon>
        <taxon>Pseudomonadota</taxon>
        <taxon>Betaproteobacteria</taxon>
        <taxon>Burkholderiales</taxon>
        <taxon>Sutterellaceae</taxon>
        <taxon>Sutterella</taxon>
    </lineage>
</organism>
<dbReference type="OrthoDB" id="9801454at2"/>
<dbReference type="KEGG" id="sutt:SUTMEG_03760"/>
<dbReference type="InterPro" id="IPR008136">
    <property type="entry name" value="CinA_C"/>
</dbReference>
<evidence type="ECO:0000313" key="2">
    <source>
        <dbReference type="EMBL" id="BBF22485.1"/>
    </source>
</evidence>
<protein>
    <submittedName>
        <fullName evidence="2">Competence damage-inducible protein A</fullName>
    </submittedName>
</protein>
<evidence type="ECO:0000313" key="3">
    <source>
        <dbReference type="Proteomes" id="UP000271003"/>
    </source>
</evidence>
<gene>
    <name evidence="2" type="ORF">SUTMEG_03760</name>
</gene>